<feature type="region of interest" description="Disordered" evidence="1">
    <location>
        <begin position="1"/>
        <end position="38"/>
    </location>
</feature>
<accession>A0AA88A7A0</accession>
<comment type="caution">
    <text evidence="2">The sequence shown here is derived from an EMBL/GenBank/DDBJ whole genome shotgun (WGS) entry which is preliminary data.</text>
</comment>
<dbReference type="AlphaFoldDB" id="A0AA88A7A0"/>
<sequence length="138" mass="15052">MGGRAKSETCGGGDTIHANNVTKPDTKTENNNPRFFKFDGNRDPLLSKAITLEGEPDLKLGGGGANQVGKLVEGGTRSETLWRGNQIRKLMGQGREGGRTRLEIRESQREEWACCWHQGGRGLFVDVRVAPPTTVGLF</sequence>
<dbReference type="Proteomes" id="UP001187192">
    <property type="component" value="Unassembled WGS sequence"/>
</dbReference>
<gene>
    <name evidence="2" type="ORF">TIFTF001_016266</name>
</gene>
<evidence type="ECO:0000313" key="3">
    <source>
        <dbReference type="Proteomes" id="UP001187192"/>
    </source>
</evidence>
<protein>
    <submittedName>
        <fullName evidence="2">Uncharacterized protein</fullName>
    </submittedName>
</protein>
<reference evidence="2" key="1">
    <citation type="submission" date="2023-07" db="EMBL/GenBank/DDBJ databases">
        <title>draft genome sequence of fig (Ficus carica).</title>
        <authorList>
            <person name="Takahashi T."/>
            <person name="Nishimura K."/>
        </authorList>
    </citation>
    <scope>NUCLEOTIDE SEQUENCE</scope>
</reference>
<evidence type="ECO:0000313" key="2">
    <source>
        <dbReference type="EMBL" id="GMN47089.1"/>
    </source>
</evidence>
<feature type="compositionally biased region" description="Polar residues" evidence="1">
    <location>
        <begin position="17"/>
        <end position="33"/>
    </location>
</feature>
<proteinExistence type="predicted"/>
<evidence type="ECO:0000256" key="1">
    <source>
        <dbReference type="SAM" id="MobiDB-lite"/>
    </source>
</evidence>
<keyword evidence="3" id="KW-1185">Reference proteome</keyword>
<name>A0AA88A7A0_FICCA</name>
<organism evidence="2 3">
    <name type="scientific">Ficus carica</name>
    <name type="common">Common fig</name>
    <dbReference type="NCBI Taxonomy" id="3494"/>
    <lineage>
        <taxon>Eukaryota</taxon>
        <taxon>Viridiplantae</taxon>
        <taxon>Streptophyta</taxon>
        <taxon>Embryophyta</taxon>
        <taxon>Tracheophyta</taxon>
        <taxon>Spermatophyta</taxon>
        <taxon>Magnoliopsida</taxon>
        <taxon>eudicotyledons</taxon>
        <taxon>Gunneridae</taxon>
        <taxon>Pentapetalae</taxon>
        <taxon>rosids</taxon>
        <taxon>fabids</taxon>
        <taxon>Rosales</taxon>
        <taxon>Moraceae</taxon>
        <taxon>Ficeae</taxon>
        <taxon>Ficus</taxon>
    </lineage>
</organism>
<dbReference type="EMBL" id="BTGU01000024">
    <property type="protein sequence ID" value="GMN47089.1"/>
    <property type="molecule type" value="Genomic_DNA"/>
</dbReference>